<dbReference type="EMBL" id="CM056741">
    <property type="protein sequence ID" value="KAJ8682791.1"/>
    <property type="molecule type" value="Genomic_DNA"/>
</dbReference>
<proteinExistence type="predicted"/>
<reference evidence="1" key="1">
    <citation type="submission" date="2023-04" db="EMBL/GenBank/DDBJ databases">
        <title>A chromosome-level genome assembly of the parasitoid wasp Eretmocerus hayati.</title>
        <authorList>
            <person name="Zhong Y."/>
            <person name="Liu S."/>
            <person name="Liu Y."/>
        </authorList>
    </citation>
    <scope>NUCLEOTIDE SEQUENCE</scope>
    <source>
        <strain evidence="1">ZJU_SS_LIU_2023</strain>
    </source>
</reference>
<evidence type="ECO:0000313" key="2">
    <source>
        <dbReference type="Proteomes" id="UP001239111"/>
    </source>
</evidence>
<dbReference type="Proteomes" id="UP001239111">
    <property type="component" value="Chromosome 1"/>
</dbReference>
<sequence>MSQAPDTVELAKRVEELERLLSKKDRKSVECECDEQISPKEPTVSDAIRNIIGKHPAESQKEVKLNAEVSDRWQVWLESGVPKKERDEWPENYPIEGKCRLAAPKLNPEVESFLGEGTNERRRDIGFTETQNKVGMALSAIGQALSSIMEDDEVDKDQLFTKIWDAGKILTEVQYKLTHTRRAFIDPSIDETIKGALKKAKTGEFLYGEKLTEKITEAKAIQKTSRVMAQDNKPPQRFSKNNKWLKAVLIECNLENFTGHSTRHAAASAAFEGGMDLKDLKSAAGWSEKSKSFDKFYNRPIVAEKSLLAHKTLKKK</sequence>
<gene>
    <name evidence="1" type="ORF">QAD02_018583</name>
</gene>
<name>A0ACC2PH75_9HYME</name>
<keyword evidence="2" id="KW-1185">Reference proteome</keyword>
<comment type="caution">
    <text evidence="1">The sequence shown here is derived from an EMBL/GenBank/DDBJ whole genome shotgun (WGS) entry which is preliminary data.</text>
</comment>
<organism evidence="1 2">
    <name type="scientific">Eretmocerus hayati</name>
    <dbReference type="NCBI Taxonomy" id="131215"/>
    <lineage>
        <taxon>Eukaryota</taxon>
        <taxon>Metazoa</taxon>
        <taxon>Ecdysozoa</taxon>
        <taxon>Arthropoda</taxon>
        <taxon>Hexapoda</taxon>
        <taxon>Insecta</taxon>
        <taxon>Pterygota</taxon>
        <taxon>Neoptera</taxon>
        <taxon>Endopterygota</taxon>
        <taxon>Hymenoptera</taxon>
        <taxon>Apocrita</taxon>
        <taxon>Proctotrupomorpha</taxon>
        <taxon>Chalcidoidea</taxon>
        <taxon>Aphelinidae</taxon>
        <taxon>Aphelininae</taxon>
        <taxon>Eretmocerus</taxon>
    </lineage>
</organism>
<evidence type="ECO:0000313" key="1">
    <source>
        <dbReference type="EMBL" id="KAJ8682791.1"/>
    </source>
</evidence>
<accession>A0ACC2PH75</accession>
<protein>
    <submittedName>
        <fullName evidence="1">Uncharacterized protein</fullName>
    </submittedName>
</protein>